<gene>
    <name evidence="2" type="ORF">FYJ33_15680</name>
</gene>
<dbReference type="GO" id="GO:0006508">
    <property type="term" value="P:proteolysis"/>
    <property type="evidence" value="ECO:0007669"/>
    <property type="project" value="InterPro"/>
</dbReference>
<evidence type="ECO:0000259" key="1">
    <source>
        <dbReference type="Pfam" id="PF00246"/>
    </source>
</evidence>
<sequence length="73" mass="7967">MELTKIGNKVIEYFQNHSTNNWTIYVIPAANPDGLSEGISNNGAGRCSVVGGVDCNRDFPIGFTPYGTSRNWT</sequence>
<feature type="domain" description="Peptidase M14" evidence="1">
    <location>
        <begin position="19"/>
        <end position="70"/>
    </location>
</feature>
<comment type="caution">
    <text evidence="2">The sequence shown here is derived from an EMBL/GenBank/DDBJ whole genome shotgun (WGS) entry which is preliminary data.</text>
</comment>
<dbReference type="Pfam" id="PF00246">
    <property type="entry name" value="Peptidase_M14"/>
    <property type="match status" value="1"/>
</dbReference>
<accession>A0A7X2T2L4</accession>
<dbReference type="AlphaFoldDB" id="A0A7X2T2L4"/>
<dbReference type="SUPFAM" id="SSF53187">
    <property type="entry name" value="Zn-dependent exopeptidases"/>
    <property type="match status" value="1"/>
</dbReference>
<proteinExistence type="predicted"/>
<dbReference type="InterPro" id="IPR000834">
    <property type="entry name" value="Peptidase_M14"/>
</dbReference>
<feature type="non-terminal residue" evidence="2">
    <location>
        <position position="73"/>
    </location>
</feature>
<organism evidence="2 3">
    <name type="scientific">Inconstantimicrobium porci</name>
    <dbReference type="NCBI Taxonomy" id="2652291"/>
    <lineage>
        <taxon>Bacteria</taxon>
        <taxon>Bacillati</taxon>
        <taxon>Bacillota</taxon>
        <taxon>Clostridia</taxon>
        <taxon>Eubacteriales</taxon>
        <taxon>Clostridiaceae</taxon>
        <taxon>Inconstantimicrobium</taxon>
    </lineage>
</organism>
<dbReference type="EMBL" id="VULX01000067">
    <property type="protein sequence ID" value="MSR92759.1"/>
    <property type="molecule type" value="Genomic_DNA"/>
</dbReference>
<evidence type="ECO:0000313" key="2">
    <source>
        <dbReference type="EMBL" id="MSR92759.1"/>
    </source>
</evidence>
<dbReference type="Proteomes" id="UP000460287">
    <property type="component" value="Unassembled WGS sequence"/>
</dbReference>
<dbReference type="GO" id="GO:0008270">
    <property type="term" value="F:zinc ion binding"/>
    <property type="evidence" value="ECO:0007669"/>
    <property type="project" value="InterPro"/>
</dbReference>
<dbReference type="GO" id="GO:0004181">
    <property type="term" value="F:metallocarboxypeptidase activity"/>
    <property type="evidence" value="ECO:0007669"/>
    <property type="project" value="InterPro"/>
</dbReference>
<dbReference type="RefSeq" id="WP_328598724.1">
    <property type="nucleotide sequence ID" value="NZ_VULX01000067.1"/>
</dbReference>
<protein>
    <recommendedName>
        <fullName evidence="1">Peptidase M14 domain-containing protein</fullName>
    </recommendedName>
</protein>
<evidence type="ECO:0000313" key="3">
    <source>
        <dbReference type="Proteomes" id="UP000460287"/>
    </source>
</evidence>
<keyword evidence="3" id="KW-1185">Reference proteome</keyword>
<dbReference type="Gene3D" id="3.40.630.10">
    <property type="entry name" value="Zn peptidases"/>
    <property type="match status" value="1"/>
</dbReference>
<name>A0A7X2T2L4_9CLOT</name>
<reference evidence="2 3" key="1">
    <citation type="submission" date="2019-08" db="EMBL/GenBank/DDBJ databases">
        <title>In-depth cultivation of the pig gut microbiome towards novel bacterial diversity and tailored functional studies.</title>
        <authorList>
            <person name="Wylensek D."/>
            <person name="Hitch T.C.A."/>
            <person name="Clavel T."/>
        </authorList>
    </citation>
    <scope>NUCLEOTIDE SEQUENCE [LARGE SCALE GENOMIC DNA]</scope>
    <source>
        <strain evidence="2 3">WCA-383-APC-5B</strain>
    </source>
</reference>